<protein>
    <submittedName>
        <fullName evidence="1">Uncharacterized protein</fullName>
    </submittedName>
</protein>
<organism evidence="1">
    <name type="scientific">Wildemania schizophylla</name>
    <name type="common">Red alga</name>
    <name type="synonym">Porphyra schizophylla</name>
    <dbReference type="NCBI Taxonomy" id="1134705"/>
    <lineage>
        <taxon>Eukaryota</taxon>
        <taxon>Rhodophyta</taxon>
        <taxon>Bangiophyceae</taxon>
        <taxon>Bangiales</taxon>
        <taxon>Bangiaceae</taxon>
        <taxon>Wildemania</taxon>
    </lineage>
</organism>
<name>A0A126G2A7_WILSC</name>
<sequence>MNNKSLIFLAIKSLDIQNQTSLTSHDFNLDFNIQLSGFITNSSIRSDKDLQTIIVEVLQSISSQSLQSHELANTYRRRFRYYFKKMSFCKYLERSIHDSDTLIDKLGATGLYLLYLIVEKRGLFKLWLYYRNYRFEQLISLIETKNKF</sequence>
<reference evidence="1" key="1">
    <citation type="submission" date="2015-03" db="EMBL/GenBank/DDBJ databases">
        <title>Plastid genome analysis of the type material of Wildemania schizophylla (Bangiales, Rhodophyta).</title>
        <authorList>
            <person name="Hughey J.R."/>
        </authorList>
    </citation>
    <scope>NUCLEOTIDE SEQUENCE</scope>
</reference>
<dbReference type="AlphaFoldDB" id="A0A126G2A7"/>
<accession>A0A126G2A7</accession>
<keyword evidence="1" id="KW-0934">Plastid</keyword>
<proteinExistence type="predicted"/>
<dbReference type="GeneID" id="26939261"/>
<gene>
    <name evidence="1" type="primary">orf148</name>
</gene>
<dbReference type="RefSeq" id="YP_009237448.1">
    <property type="nucleotide sequence ID" value="NC_029576.1"/>
</dbReference>
<evidence type="ECO:0000313" key="1">
    <source>
        <dbReference type="EMBL" id="AKS28495.1"/>
    </source>
</evidence>
<dbReference type="EMBL" id="KR020505">
    <property type="protein sequence ID" value="AKS28495.1"/>
    <property type="molecule type" value="Genomic_DNA"/>
</dbReference>
<geneLocation type="plastid" evidence="1"/>